<proteinExistence type="predicted"/>
<dbReference type="AlphaFoldDB" id="A0A2T0RI64"/>
<dbReference type="SUPFAM" id="SSF53067">
    <property type="entry name" value="Actin-like ATPase domain"/>
    <property type="match status" value="1"/>
</dbReference>
<dbReference type="Gene3D" id="3.30.420.40">
    <property type="match status" value="4"/>
</dbReference>
<gene>
    <name evidence="2" type="ORF">CLV70_12251</name>
</gene>
<evidence type="ECO:0000313" key="3">
    <source>
        <dbReference type="Proteomes" id="UP000239209"/>
    </source>
</evidence>
<dbReference type="InterPro" id="IPR043129">
    <property type="entry name" value="ATPase_NBD"/>
</dbReference>
<name>A0A2T0RI64_9ACTN</name>
<evidence type="ECO:0000313" key="2">
    <source>
        <dbReference type="EMBL" id="PRY20812.1"/>
    </source>
</evidence>
<evidence type="ECO:0000256" key="1">
    <source>
        <dbReference type="SAM" id="MobiDB-lite"/>
    </source>
</evidence>
<evidence type="ECO:0008006" key="4">
    <source>
        <dbReference type="Google" id="ProtNLM"/>
    </source>
</evidence>
<sequence length="352" mass="35339">MPYLLGIDIGQCSVTAAVCRPTVHPHRRAAEPGWAPAEVVALAGPGPSIGSALLLSAGGDLVAAEVGAGHAVDRAAGYLHRVGDDVAVLLGGHAFPAQTLVAGMVSWVAGRLWQLQGQAPDRIAVAHPTGWGPHRLGLLRTAFAEAGLGEPALVPRAGAVVTSVQAAGQLPAGGGVLVVFELGASELEVSLINPHTAGRYEIITSVRCTDVSGGDLDAADAGTQRSLLRSGVDLVLRTVAACGVPAGELSAVLLAGSAAGHPMLGDLLSAALGVPVLQNGDPRTTVACGAALSVRPRGRRPAATPMVPMVPESPTAEAPLITATRPVSPSPQAALQPPRPPVKVTAAPGARR</sequence>
<protein>
    <recommendedName>
        <fullName evidence="4">Hsp70 protein</fullName>
    </recommendedName>
</protein>
<keyword evidence="3" id="KW-1185">Reference proteome</keyword>
<reference evidence="2 3" key="1">
    <citation type="submission" date="2018-03" db="EMBL/GenBank/DDBJ databases">
        <title>Genomic Encyclopedia of Archaeal and Bacterial Type Strains, Phase II (KMG-II): from individual species to whole genera.</title>
        <authorList>
            <person name="Goeker M."/>
        </authorList>
    </citation>
    <scope>NUCLEOTIDE SEQUENCE [LARGE SCALE GENOMIC DNA]</scope>
    <source>
        <strain evidence="2 3">DSM 45348</strain>
    </source>
</reference>
<dbReference type="OrthoDB" id="9766019at2"/>
<dbReference type="Proteomes" id="UP000239209">
    <property type="component" value="Unassembled WGS sequence"/>
</dbReference>
<feature type="region of interest" description="Disordered" evidence="1">
    <location>
        <begin position="298"/>
        <end position="352"/>
    </location>
</feature>
<dbReference type="RefSeq" id="WP_146164243.1">
    <property type="nucleotide sequence ID" value="NZ_PVZG01000022.1"/>
</dbReference>
<organism evidence="2 3">
    <name type="scientific">Pseudosporangium ferrugineum</name>
    <dbReference type="NCBI Taxonomy" id="439699"/>
    <lineage>
        <taxon>Bacteria</taxon>
        <taxon>Bacillati</taxon>
        <taxon>Actinomycetota</taxon>
        <taxon>Actinomycetes</taxon>
        <taxon>Micromonosporales</taxon>
        <taxon>Micromonosporaceae</taxon>
        <taxon>Pseudosporangium</taxon>
    </lineage>
</organism>
<accession>A0A2T0RI64</accession>
<dbReference type="EMBL" id="PVZG01000022">
    <property type="protein sequence ID" value="PRY20812.1"/>
    <property type="molecule type" value="Genomic_DNA"/>
</dbReference>
<comment type="caution">
    <text evidence="2">The sequence shown here is derived from an EMBL/GenBank/DDBJ whole genome shotgun (WGS) entry which is preliminary data.</text>
</comment>